<reference evidence="2 3" key="1">
    <citation type="submission" date="2023-11" db="EMBL/GenBank/DDBJ databases">
        <title>Analysis of the Genomes of Mucilaginibacter gossypii cycad 4 and M. sabulilitoris SNA2: microbes with the potential for plant growth promotion.</title>
        <authorList>
            <person name="Hirsch A.M."/>
            <person name="Humm E."/>
            <person name="Rubbi M."/>
            <person name="Del Vecchio G."/>
            <person name="Ha S.M."/>
            <person name="Pellegrini M."/>
            <person name="Gunsalus R.P."/>
        </authorList>
    </citation>
    <scope>NUCLEOTIDE SEQUENCE [LARGE SCALE GENOMIC DNA]</scope>
    <source>
        <strain evidence="2 3">SNA2</strain>
    </source>
</reference>
<dbReference type="EMBL" id="CP139558">
    <property type="protein sequence ID" value="WPU91054.1"/>
    <property type="molecule type" value="Genomic_DNA"/>
</dbReference>
<organism evidence="2 3">
    <name type="scientific">Mucilaginibacter sabulilitoris</name>
    <dbReference type="NCBI Taxonomy" id="1173583"/>
    <lineage>
        <taxon>Bacteria</taxon>
        <taxon>Pseudomonadati</taxon>
        <taxon>Bacteroidota</taxon>
        <taxon>Sphingobacteriia</taxon>
        <taxon>Sphingobacteriales</taxon>
        <taxon>Sphingobacteriaceae</taxon>
        <taxon>Mucilaginibacter</taxon>
    </lineage>
</organism>
<evidence type="ECO:0008006" key="4">
    <source>
        <dbReference type="Google" id="ProtNLM"/>
    </source>
</evidence>
<evidence type="ECO:0000313" key="2">
    <source>
        <dbReference type="EMBL" id="WPU91054.1"/>
    </source>
</evidence>
<keyword evidence="1" id="KW-0812">Transmembrane</keyword>
<gene>
    <name evidence="2" type="ORF">SNE25_17175</name>
</gene>
<feature type="transmembrane region" description="Helical" evidence="1">
    <location>
        <begin position="187"/>
        <end position="204"/>
    </location>
</feature>
<dbReference type="Proteomes" id="UP001324380">
    <property type="component" value="Chromosome"/>
</dbReference>
<feature type="transmembrane region" description="Helical" evidence="1">
    <location>
        <begin position="146"/>
        <end position="167"/>
    </location>
</feature>
<feature type="transmembrane region" description="Helical" evidence="1">
    <location>
        <begin position="12"/>
        <end position="31"/>
    </location>
</feature>
<sequence length="271" mass="30187">MLRLTVDQKIYYTLRLACAMCFIGHGAFGIITKQIWCNYFAVAGIGRDEAYTLMPFVGTIDILMGISILVYPTRAIAGWLIIWGMVTASFRPLSGEPFAEFIERAGNFGAPLVLILIQGGFKIPLKQWFARMDDHVVVNAATLKTAVGALRILAFLLLLGHGWLNFIEKAGLVNQYHALGFNDPGKTAQIVGVLETAAAFSILIRPFKNLILVLAIWKITSELFYPHYEMFEWIERGGSYGVLLALWLAVKKAPAGFITFPFRNSHNLRVS</sequence>
<keyword evidence="3" id="KW-1185">Reference proteome</keyword>
<feature type="transmembrane region" description="Helical" evidence="1">
    <location>
        <begin position="51"/>
        <end position="71"/>
    </location>
</feature>
<evidence type="ECO:0000313" key="3">
    <source>
        <dbReference type="Proteomes" id="UP001324380"/>
    </source>
</evidence>
<proteinExistence type="predicted"/>
<accession>A0ABZ0TH69</accession>
<keyword evidence="1" id="KW-1133">Transmembrane helix</keyword>
<keyword evidence="1" id="KW-0472">Membrane</keyword>
<protein>
    <recommendedName>
        <fullName evidence="4">DoxX family protein</fullName>
    </recommendedName>
</protein>
<feature type="transmembrane region" description="Helical" evidence="1">
    <location>
        <begin position="76"/>
        <end position="93"/>
    </location>
</feature>
<evidence type="ECO:0000256" key="1">
    <source>
        <dbReference type="SAM" id="Phobius"/>
    </source>
</evidence>
<dbReference type="RefSeq" id="WP_321560223.1">
    <property type="nucleotide sequence ID" value="NZ_CP139558.1"/>
</dbReference>
<name>A0ABZ0TH69_9SPHI</name>
<feature type="transmembrane region" description="Helical" evidence="1">
    <location>
        <begin position="105"/>
        <end position="125"/>
    </location>
</feature>